<dbReference type="InParanoid" id="Q4DS48"/>
<proteinExistence type="predicted"/>
<evidence type="ECO:0000313" key="3">
    <source>
        <dbReference type="Proteomes" id="UP000002296"/>
    </source>
</evidence>
<feature type="compositionally biased region" description="Basic and acidic residues" evidence="1">
    <location>
        <begin position="480"/>
        <end position="532"/>
    </location>
</feature>
<feature type="compositionally biased region" description="Acidic residues" evidence="1">
    <location>
        <begin position="133"/>
        <end position="155"/>
    </location>
</feature>
<keyword evidence="3" id="KW-1185">Reference proteome</keyword>
<feature type="compositionally biased region" description="Low complexity" evidence="1">
    <location>
        <begin position="237"/>
        <end position="248"/>
    </location>
</feature>
<feature type="compositionally biased region" description="Basic and acidic residues" evidence="1">
    <location>
        <begin position="343"/>
        <end position="354"/>
    </location>
</feature>
<dbReference type="GeneID" id="3549203"/>
<feature type="compositionally biased region" description="Polar residues" evidence="1">
    <location>
        <begin position="249"/>
        <end position="263"/>
    </location>
</feature>
<feature type="compositionally biased region" description="Basic and acidic residues" evidence="1">
    <location>
        <begin position="219"/>
        <end position="229"/>
    </location>
</feature>
<feature type="compositionally biased region" description="Basic and acidic residues" evidence="1">
    <location>
        <begin position="183"/>
        <end position="207"/>
    </location>
</feature>
<reference evidence="2 3" key="1">
    <citation type="journal article" date="2005" name="Science">
        <title>The genome sequence of Trypanosoma cruzi, etiologic agent of Chagas disease.</title>
        <authorList>
            <person name="El-Sayed N.M."/>
            <person name="Myler P.J."/>
            <person name="Bartholomeu D.C."/>
            <person name="Nilsson D."/>
            <person name="Aggarwal G."/>
            <person name="Tran A.N."/>
            <person name="Ghedin E."/>
            <person name="Worthey E.A."/>
            <person name="Delcher A.L."/>
            <person name="Blandin G."/>
            <person name="Westenberger S.J."/>
            <person name="Caler E."/>
            <person name="Cerqueira G.C."/>
            <person name="Branche C."/>
            <person name="Haas B."/>
            <person name="Anupama A."/>
            <person name="Arner E."/>
            <person name="Aslund L."/>
            <person name="Attipoe P."/>
            <person name="Bontempi E."/>
            <person name="Bringaud F."/>
            <person name="Burton P."/>
            <person name="Cadag E."/>
            <person name="Campbell D.A."/>
            <person name="Carrington M."/>
            <person name="Crabtree J."/>
            <person name="Darban H."/>
            <person name="da Silveira J.F."/>
            <person name="de Jong P."/>
            <person name="Edwards K."/>
            <person name="Englund P.T."/>
            <person name="Fazelina G."/>
            <person name="Feldblyum T."/>
            <person name="Ferella M."/>
            <person name="Frasch A.C."/>
            <person name="Gull K."/>
            <person name="Horn D."/>
            <person name="Hou L."/>
            <person name="Huang Y."/>
            <person name="Kindlund E."/>
            <person name="Klingbeil M."/>
            <person name="Kluge S."/>
            <person name="Koo H."/>
            <person name="Lacerda D."/>
            <person name="Levin M.J."/>
            <person name="Lorenzi H."/>
            <person name="Louie T."/>
            <person name="Machado C.R."/>
            <person name="McCulloch R."/>
            <person name="McKenna A."/>
            <person name="Mizuno Y."/>
            <person name="Mottram J.C."/>
            <person name="Nelson S."/>
            <person name="Ochaya S."/>
            <person name="Osoegawa K."/>
            <person name="Pai G."/>
            <person name="Parsons M."/>
            <person name="Pentony M."/>
            <person name="Pettersson U."/>
            <person name="Pop M."/>
            <person name="Ramirez J.L."/>
            <person name="Rinta J."/>
            <person name="Robertson L."/>
            <person name="Salzberg S.L."/>
            <person name="Sanchez D.O."/>
            <person name="Seyler A."/>
            <person name="Sharma R."/>
            <person name="Shetty J."/>
            <person name="Simpson A.J."/>
            <person name="Sisk E."/>
            <person name="Tammi M.T."/>
            <person name="Tarleton R."/>
            <person name="Teixeira S."/>
            <person name="Van Aken S."/>
            <person name="Vogt C."/>
            <person name="Ward P.N."/>
            <person name="Wickstead B."/>
            <person name="Wortman J."/>
            <person name="White O."/>
            <person name="Fraser C.M."/>
            <person name="Stuart K.D."/>
            <person name="Andersson B."/>
        </authorList>
    </citation>
    <scope>NUCLEOTIDE SEQUENCE [LARGE SCALE GENOMIC DNA]</scope>
    <source>
        <strain evidence="2 3">CL Brener</strain>
    </source>
</reference>
<feature type="compositionally biased region" description="Basic and acidic residues" evidence="1">
    <location>
        <begin position="566"/>
        <end position="576"/>
    </location>
</feature>
<feature type="compositionally biased region" description="Basic and acidic residues" evidence="1">
    <location>
        <begin position="364"/>
        <end position="377"/>
    </location>
</feature>
<dbReference type="AlphaFoldDB" id="Q4DS48"/>
<evidence type="ECO:0000313" key="2">
    <source>
        <dbReference type="EMBL" id="EAN95339.1"/>
    </source>
</evidence>
<dbReference type="EMBL" id="AAHK01000218">
    <property type="protein sequence ID" value="EAN95339.1"/>
    <property type="molecule type" value="Genomic_DNA"/>
</dbReference>
<feature type="compositionally biased region" description="Polar residues" evidence="1">
    <location>
        <begin position="25"/>
        <end position="44"/>
    </location>
</feature>
<evidence type="ECO:0000256" key="1">
    <source>
        <dbReference type="SAM" id="MobiDB-lite"/>
    </source>
</evidence>
<gene>
    <name evidence="2" type="ORF">Tc00.1047053506475.30</name>
</gene>
<dbReference type="KEGG" id="tcr:506475.30"/>
<protein>
    <submittedName>
        <fullName evidence="2">Uncharacterized protein</fullName>
    </submittedName>
</protein>
<name>Q4DS48_TRYCC</name>
<dbReference type="Proteomes" id="UP000002296">
    <property type="component" value="Unassembled WGS sequence"/>
</dbReference>
<dbReference type="PaxDb" id="353153-Q4DS48"/>
<dbReference type="RefSeq" id="XP_817190.1">
    <property type="nucleotide sequence ID" value="XM_812097.1"/>
</dbReference>
<feature type="compositionally biased region" description="Low complexity" evidence="1">
    <location>
        <begin position="423"/>
        <end position="434"/>
    </location>
</feature>
<dbReference type="OMA" id="ERYHTEP"/>
<feature type="compositionally biased region" description="Basic and acidic residues" evidence="1">
    <location>
        <begin position="386"/>
        <end position="396"/>
    </location>
</feature>
<feature type="region of interest" description="Disordered" evidence="1">
    <location>
        <begin position="1"/>
        <end position="48"/>
    </location>
</feature>
<organism evidence="2 3">
    <name type="scientific">Trypanosoma cruzi (strain CL Brener)</name>
    <dbReference type="NCBI Taxonomy" id="353153"/>
    <lineage>
        <taxon>Eukaryota</taxon>
        <taxon>Discoba</taxon>
        <taxon>Euglenozoa</taxon>
        <taxon>Kinetoplastea</taxon>
        <taxon>Metakinetoplastina</taxon>
        <taxon>Trypanosomatida</taxon>
        <taxon>Trypanosomatidae</taxon>
        <taxon>Trypanosoma</taxon>
        <taxon>Schizotrypanum</taxon>
    </lineage>
</organism>
<accession>Q4DS48</accession>
<comment type="caution">
    <text evidence="2">The sequence shown here is derived from an EMBL/GenBank/DDBJ whole genome shotgun (WGS) entry which is preliminary data.</text>
</comment>
<sequence>MASLVVYTRGPRSAGQRPPVATEHGCSSQSSTLPPPRSSESTVPNRYDWEWNGGSDIERVVNGHGRRGSSEYVHGNVRAVSPVSYGGSNTSERNVSGHLEGLDASPERIYMEKDRVIRQMADSVGRSRRNSYDDDSFNEDDYNSDEEEEEEEDDDVPRIAIIGGRHNEQFVREILYGTPRAGESPKDPHPHQQQQERYHTEPFDREFSTTGTGYGESGLRSDSKEERRVVFLQRSSQMRQEGHQQQQQLHYYTQSKRFPSTEQLPDKPERIVKLSPIRQRPQAEVTRTRPALLSAVKSRSFGVVRSPKRRESFSEPVHGRHMSYDKGGTRGHDASLSPRRHSRHEDSSLRRRSVDSNVKSPSVSKDKNRRNERERQQRLRKLKQIRYSEEVDDGSRVRRLPSPSTGNDFGVKETKMKHRRTRTMSGSTSSGSGRENSRKSRKKRRAAGVEDDGNETQKAAVQFKPVFTAVESVPPKAKKEKVFCDCCRGKKEKSQKEKQEADDSAKREVVRRPNEKTGNVEDEKPSALEKAVHATRKTKSQPQVPPRRRKRRPSMPPSDAAGSAVKTRERAAASAS</sequence>
<feature type="compositionally biased region" description="Basic and acidic residues" evidence="1">
    <location>
        <begin position="322"/>
        <end position="333"/>
    </location>
</feature>
<feature type="region of interest" description="Disordered" evidence="1">
    <location>
        <begin position="122"/>
        <end position="576"/>
    </location>
</feature>